<comment type="caution">
    <text evidence="2">The sequence shown here is derived from an EMBL/GenBank/DDBJ whole genome shotgun (WGS) entry which is preliminary data.</text>
</comment>
<feature type="transmembrane region" description="Helical" evidence="1">
    <location>
        <begin position="95"/>
        <end position="115"/>
    </location>
</feature>
<organism evidence="2 3">
    <name type="scientific">OM182 bacterium BACL3 MAG-120507-bin80</name>
    <dbReference type="NCBI Taxonomy" id="1655577"/>
    <lineage>
        <taxon>Bacteria</taxon>
        <taxon>Pseudomonadati</taxon>
        <taxon>Pseudomonadota</taxon>
        <taxon>Gammaproteobacteria</taxon>
        <taxon>OMG group</taxon>
        <taxon>OM182 clade</taxon>
    </lineage>
</organism>
<dbReference type="EMBL" id="LIBB01000033">
    <property type="protein sequence ID" value="KRO73028.1"/>
    <property type="molecule type" value="Genomic_DNA"/>
</dbReference>
<accession>A0A0R2SE39</accession>
<evidence type="ECO:0000256" key="1">
    <source>
        <dbReference type="SAM" id="Phobius"/>
    </source>
</evidence>
<feature type="transmembrane region" description="Helical" evidence="1">
    <location>
        <begin position="12"/>
        <end position="31"/>
    </location>
</feature>
<evidence type="ECO:0000313" key="3">
    <source>
        <dbReference type="Proteomes" id="UP000051934"/>
    </source>
</evidence>
<feature type="transmembrane region" description="Helical" evidence="1">
    <location>
        <begin position="70"/>
        <end position="89"/>
    </location>
</feature>
<dbReference type="InterPro" id="IPR018643">
    <property type="entry name" value="DUF2069_membrane"/>
</dbReference>
<protein>
    <recommendedName>
        <fullName evidence="4">DUF2069 domain-containing protein</fullName>
    </recommendedName>
</protein>
<keyword evidence="1" id="KW-0812">Transmembrane</keyword>
<dbReference type="AlphaFoldDB" id="A0A0R2SE39"/>
<evidence type="ECO:0008006" key="4">
    <source>
        <dbReference type="Google" id="ProtNLM"/>
    </source>
</evidence>
<reference evidence="2 3" key="1">
    <citation type="submission" date="2015-10" db="EMBL/GenBank/DDBJ databases">
        <title>Metagenome-Assembled Genomes uncover a global brackish microbiome.</title>
        <authorList>
            <person name="Hugerth L.W."/>
            <person name="Larsson J."/>
            <person name="Alneberg J."/>
            <person name="Lindh M.V."/>
            <person name="Legrand C."/>
            <person name="Pinhassi J."/>
            <person name="Andersson A.F."/>
        </authorList>
    </citation>
    <scope>NUCLEOTIDE SEQUENCE [LARGE SCALE GENOMIC DNA]</scope>
    <source>
        <strain evidence="2">BACL4 MAG-120507-bin80</strain>
    </source>
</reference>
<keyword evidence="1" id="KW-0472">Membrane</keyword>
<gene>
    <name evidence="2" type="ORF">ABR69_11195</name>
</gene>
<keyword evidence="1" id="KW-1133">Transmembrane helix</keyword>
<evidence type="ECO:0000313" key="2">
    <source>
        <dbReference type="EMBL" id="KRO73028.1"/>
    </source>
</evidence>
<feature type="transmembrane region" description="Helical" evidence="1">
    <location>
        <begin position="37"/>
        <end position="58"/>
    </location>
</feature>
<proteinExistence type="predicted"/>
<dbReference type="Pfam" id="PF09842">
    <property type="entry name" value="DUF2069"/>
    <property type="match status" value="1"/>
</dbReference>
<dbReference type="Proteomes" id="UP000051934">
    <property type="component" value="Unassembled WGS sequence"/>
</dbReference>
<sequence length="126" mass="14122">MNDTVILPRNVALSRLGVLSFYYSLIGFFVISTPLMLGGLSLGNTAISFIQVFPLLLFARGLQTTRARTYGWMSFVVLLYFIHGVLVAFRAEQLIQGLIEVGLCTGLFVALVLFIRSYREHFKTPL</sequence>
<name>A0A0R2SE39_9GAMM</name>